<evidence type="ECO:0000256" key="1">
    <source>
        <dbReference type="ARBA" id="ARBA00004429"/>
    </source>
</evidence>
<organism evidence="11 12">
    <name type="scientific">Savagea serpentis</name>
    <dbReference type="NCBI Taxonomy" id="2785297"/>
    <lineage>
        <taxon>Bacteria</taxon>
        <taxon>Bacillati</taxon>
        <taxon>Bacillota</taxon>
        <taxon>Bacilli</taxon>
        <taxon>Bacillales</taxon>
        <taxon>Caryophanaceae</taxon>
        <taxon>Savagea</taxon>
    </lineage>
</organism>
<feature type="domain" description="Tripartite ATP-independent periplasmic transporters DctQ component" evidence="10">
    <location>
        <begin position="25"/>
        <end position="152"/>
    </location>
</feature>
<evidence type="ECO:0000256" key="4">
    <source>
        <dbReference type="ARBA" id="ARBA00022519"/>
    </source>
</evidence>
<keyword evidence="5 9" id="KW-0812">Transmembrane</keyword>
<dbReference type="Proteomes" id="UP000622653">
    <property type="component" value="Unassembled WGS sequence"/>
</dbReference>
<sequence>MLHSIGERIARVSEVIASILFGSVVIVLLTQVLLRVFFDGGIAWADEFARYVVIWAVLIVSNAVVRNDELIAVDFFDHFWPERFVKWRDVIYQVVFLFILALLFWTGWKQAMESVHIKTAGLQISWLIPYLAIPVGMALILLQYLLKILQVFNKKNEVIEDV</sequence>
<keyword evidence="2" id="KW-0813">Transport</keyword>
<accession>A0A8J7KDU2</accession>
<dbReference type="EMBL" id="JADKPV010000001">
    <property type="protein sequence ID" value="MBF4500456.1"/>
    <property type="molecule type" value="Genomic_DNA"/>
</dbReference>
<dbReference type="GO" id="GO:0005886">
    <property type="term" value="C:plasma membrane"/>
    <property type="evidence" value="ECO:0007669"/>
    <property type="project" value="UniProtKB-SubCell"/>
</dbReference>
<comment type="similarity">
    <text evidence="8">Belongs to the TRAP transporter small permease family.</text>
</comment>
<dbReference type="Pfam" id="PF04290">
    <property type="entry name" value="DctQ"/>
    <property type="match status" value="1"/>
</dbReference>
<comment type="subcellular location">
    <subcellularLocation>
        <location evidence="1">Cell inner membrane</location>
        <topology evidence="1">Multi-pass membrane protein</topology>
    </subcellularLocation>
</comment>
<evidence type="ECO:0000256" key="7">
    <source>
        <dbReference type="ARBA" id="ARBA00023136"/>
    </source>
</evidence>
<reference evidence="11" key="1">
    <citation type="submission" date="2020-11" db="EMBL/GenBank/DDBJ databases">
        <title>Multidrug resistant novel bacterium Savagea serpentis sp. nov., isolated from the scats of a vine snake (Ahaetulla nasuta).</title>
        <authorList>
            <person name="Venkata Ramana V."/>
            <person name="Vikas Patil S."/>
            <person name="Yogita Lugani V."/>
        </authorList>
    </citation>
    <scope>NUCLEOTIDE SEQUENCE</scope>
    <source>
        <strain evidence="11">SN6</strain>
    </source>
</reference>
<dbReference type="InterPro" id="IPR055348">
    <property type="entry name" value="DctQ"/>
</dbReference>
<keyword evidence="12" id="KW-1185">Reference proteome</keyword>
<dbReference type="PANTHER" id="PTHR35011:SF2">
    <property type="entry name" value="2,3-DIKETO-L-GULONATE TRAP TRANSPORTER SMALL PERMEASE PROTEIN YIAM"/>
    <property type="match status" value="1"/>
</dbReference>
<gene>
    <name evidence="11" type="ORF">IRY55_03685</name>
</gene>
<evidence type="ECO:0000313" key="12">
    <source>
        <dbReference type="Proteomes" id="UP000622653"/>
    </source>
</evidence>
<feature type="transmembrane region" description="Helical" evidence="9">
    <location>
        <begin position="48"/>
        <end position="65"/>
    </location>
</feature>
<evidence type="ECO:0000256" key="3">
    <source>
        <dbReference type="ARBA" id="ARBA00022475"/>
    </source>
</evidence>
<keyword evidence="3" id="KW-1003">Cell membrane</keyword>
<feature type="transmembrane region" description="Helical" evidence="9">
    <location>
        <begin position="12"/>
        <end position="36"/>
    </location>
</feature>
<dbReference type="InterPro" id="IPR007387">
    <property type="entry name" value="TRAP_DctQ"/>
</dbReference>
<proteinExistence type="inferred from homology"/>
<evidence type="ECO:0000256" key="8">
    <source>
        <dbReference type="ARBA" id="ARBA00038436"/>
    </source>
</evidence>
<feature type="transmembrane region" description="Helical" evidence="9">
    <location>
        <begin position="128"/>
        <end position="146"/>
    </location>
</feature>
<dbReference type="AlphaFoldDB" id="A0A8J7KDU2"/>
<keyword evidence="4" id="KW-0997">Cell inner membrane</keyword>
<feature type="transmembrane region" description="Helical" evidence="9">
    <location>
        <begin position="90"/>
        <end position="108"/>
    </location>
</feature>
<evidence type="ECO:0000256" key="6">
    <source>
        <dbReference type="ARBA" id="ARBA00022989"/>
    </source>
</evidence>
<name>A0A8J7KDU2_9BACL</name>
<keyword evidence="6 9" id="KW-1133">Transmembrane helix</keyword>
<dbReference type="GO" id="GO:0022857">
    <property type="term" value="F:transmembrane transporter activity"/>
    <property type="evidence" value="ECO:0007669"/>
    <property type="project" value="TreeGrafter"/>
</dbReference>
<dbReference type="GO" id="GO:0015740">
    <property type="term" value="P:C4-dicarboxylate transport"/>
    <property type="evidence" value="ECO:0007669"/>
    <property type="project" value="TreeGrafter"/>
</dbReference>
<evidence type="ECO:0000313" key="11">
    <source>
        <dbReference type="EMBL" id="MBF4500456.1"/>
    </source>
</evidence>
<evidence type="ECO:0000256" key="5">
    <source>
        <dbReference type="ARBA" id="ARBA00022692"/>
    </source>
</evidence>
<evidence type="ECO:0000256" key="9">
    <source>
        <dbReference type="SAM" id="Phobius"/>
    </source>
</evidence>
<keyword evidence="7 9" id="KW-0472">Membrane</keyword>
<dbReference type="RefSeq" id="WP_194561895.1">
    <property type="nucleotide sequence ID" value="NZ_JADKPV010000001.1"/>
</dbReference>
<evidence type="ECO:0000256" key="2">
    <source>
        <dbReference type="ARBA" id="ARBA00022448"/>
    </source>
</evidence>
<evidence type="ECO:0000259" key="10">
    <source>
        <dbReference type="Pfam" id="PF04290"/>
    </source>
</evidence>
<comment type="caution">
    <text evidence="11">The sequence shown here is derived from an EMBL/GenBank/DDBJ whole genome shotgun (WGS) entry which is preliminary data.</text>
</comment>
<protein>
    <submittedName>
        <fullName evidence="11">TRAP transporter small permease</fullName>
    </submittedName>
</protein>
<dbReference type="PANTHER" id="PTHR35011">
    <property type="entry name" value="2,3-DIKETO-L-GULONATE TRAP TRANSPORTER SMALL PERMEASE PROTEIN YIAM"/>
    <property type="match status" value="1"/>
</dbReference>